<dbReference type="GO" id="GO:0005634">
    <property type="term" value="C:nucleus"/>
    <property type="evidence" value="ECO:0007669"/>
    <property type="project" value="UniProtKB-SubCell"/>
</dbReference>
<evidence type="ECO:0000256" key="7">
    <source>
        <dbReference type="ARBA" id="ARBA00023242"/>
    </source>
</evidence>
<gene>
    <name evidence="15" type="ORF">U0070_009169</name>
</gene>
<dbReference type="PROSITE" id="PS51477">
    <property type="entry name" value="PAH"/>
    <property type="match status" value="1"/>
</dbReference>
<protein>
    <recommendedName>
        <fullName evidence="10">GON-4-like protein</fullName>
    </recommendedName>
    <alternativeName>
        <fullName evidence="11">GON-4 homolog</fullName>
    </alternativeName>
</protein>
<dbReference type="EMBL" id="JBBHLL010000659">
    <property type="protein sequence ID" value="KAK7798805.1"/>
    <property type="molecule type" value="Genomic_DNA"/>
</dbReference>
<dbReference type="Proteomes" id="UP001488838">
    <property type="component" value="Unassembled WGS sequence"/>
</dbReference>
<feature type="compositionally biased region" description="Acidic residues" evidence="13">
    <location>
        <begin position="780"/>
        <end position="804"/>
    </location>
</feature>
<feature type="compositionally biased region" description="Low complexity" evidence="13">
    <location>
        <begin position="550"/>
        <end position="564"/>
    </location>
</feature>
<dbReference type="InterPro" id="IPR001005">
    <property type="entry name" value="SANT/Myb"/>
</dbReference>
<feature type="compositionally biased region" description="Polar residues" evidence="13">
    <location>
        <begin position="829"/>
        <end position="844"/>
    </location>
</feature>
<feature type="region of interest" description="Disordered" evidence="13">
    <location>
        <begin position="1144"/>
        <end position="1207"/>
    </location>
</feature>
<feature type="compositionally biased region" description="Basic and acidic residues" evidence="13">
    <location>
        <begin position="636"/>
        <end position="659"/>
    </location>
</feature>
<evidence type="ECO:0000313" key="15">
    <source>
        <dbReference type="EMBL" id="KAK7798805.1"/>
    </source>
</evidence>
<feature type="region of interest" description="Disordered" evidence="13">
    <location>
        <begin position="548"/>
        <end position="567"/>
    </location>
</feature>
<dbReference type="GO" id="GO:0003712">
    <property type="term" value="F:transcription coregulator activity"/>
    <property type="evidence" value="ECO:0007669"/>
    <property type="project" value="TreeGrafter"/>
</dbReference>
<sequence>MSHVQLLTQIYLLTTSNPNLSSEASTTRVFLKELGTFAENSIALHQQFNPKFQTLFQPCNWMGAMQLIEDFTHQVAWILATSKVFMYPELLPICSLKANNPRDKIIFTKAEDNLLALGLKHFEGTEFPKPLISKYLVTCKTAHQLTVRIKNLNQNRAPNNVIKFYKKTKQLPVLMRCCEEIQPHQWKPPIEKEEHRLPFWLKASLQSIQDELRNIAEGAAEGANVTTATEGSAEQHLEKAGLELGSTTQYPLLMPKGVVLKLKPGSKRFSRKAWRQKRPLVQKPLLIQPSPCVQPVFNPGKISTWPTQSKVPPSNRVVQIPHLMQTTTVLQTLPGFPPVGVSGEDTFESSAAQPAVPSGPEARTSFPLSESQPPLPSCSVPKIMLPSLAPSKFRKPYVRRKPTRRKAAKVSPCVKPAPIIHSTPVIFTVPAATVKVVGLASGCNVIQPVSAAVAPSPQTIPITTLLVNSSFPCPLNQPLVASSISPLIVSGNPLTLPVPSIPEDKAKVNLGIADGKNAPQNPDSTLKPQELTPLCAAVFSKEEPRPWCLSSGAESQGSSSESSAWTGVKTEEVAQALEPLSLSLQESLNCASKDLEEMVKIEAEDCVEEISVNFPEQDFGEKVKEECSLEADSGCPEEKLNSALEMRKDTVLQKKEETQPAKSLSMSQDLPDDGRTSGVGSKGSPSSMEQDMMLSSPPGKPEDAASAEGQSVGTPAGPDTGGEKDGPEEEEEDDFDDLTQDEEDELSSASEESVLSVPELQETMEKLTWLASERSMSQEGESEEENSQEENSEPEEEEEEEAEGMEALQKEDEVNDGAVGDAAEKAPSTLASPKTTPEVETSITPPGDNIKTARRNRSRHRARNKRGSRARASKDTSKLLLLYDEDILDRDPLREQKDLAFAQAYLTRVREALQHVPGKYEDFLQVIYEFESSTQRQTAVDLYKSLQTLLQDWPQLLKDFAAFLLPEQALSCGLFEEQQAFEKSRRFLRQLEICFAENPSQHQKIIKLKTQMWQLLKGHDHLQDEFSIFFDHLRPAASRMGDFEEINWTEEKEYEFDGFEEVILPDVEEEEEPAKVSTASKSKRRKEIGVQNHDKETDWPEVAKDCSCSCHEGGPDSKLKKSKRRNCHCSSKVCDSKSYKSKEPLELVGSSPLQEASTMPGTKEGGQGKDMLEEEALEEQESTDVTQIRPGRTTRKGETPTPGSTVGSAVLCSAEVTLVERPLEGSTLCSPETPGLPPQTGVELSSVRRDQAGPEVVCCLGTSTTLPEEGEDMKASANSETILPLPDATETEKLPSTVEIPASLPSPVSSRTRDTGRRHIYGKVCTQSWLLESPVEAKTAHMVAPICATSSGVGASEITPKAARGVIAEDSGTQGKGPEGGLPKASEATVCANNSKVSSTGEKVVLWTREADRVILTMCQEQGAQPHTFSSISRQLGNKTPVEVSHRFRELVQLFHTACEASSEDEDDATSTSNADQLSDRGDLLSEEELDE</sequence>
<evidence type="ECO:0000256" key="4">
    <source>
        <dbReference type="ARBA" id="ARBA00022737"/>
    </source>
</evidence>
<dbReference type="Pfam" id="PF21227">
    <property type="entry name" value="Myb_DNA-binding_7"/>
    <property type="match status" value="1"/>
</dbReference>
<evidence type="ECO:0000256" key="10">
    <source>
        <dbReference type="ARBA" id="ARBA00072086"/>
    </source>
</evidence>
<evidence type="ECO:0000256" key="2">
    <source>
        <dbReference type="ARBA" id="ARBA00022491"/>
    </source>
</evidence>
<feature type="compositionally biased region" description="Acidic residues" evidence="13">
    <location>
        <begin position="1172"/>
        <end position="1182"/>
    </location>
</feature>
<dbReference type="Gene3D" id="1.10.10.60">
    <property type="entry name" value="Homeodomain-like"/>
    <property type="match status" value="1"/>
</dbReference>
<dbReference type="Gene3D" id="1.20.1160.11">
    <property type="entry name" value="Paired amphipathic helix"/>
    <property type="match status" value="1"/>
</dbReference>
<keyword evidence="6" id="KW-0804">Transcription</keyword>
<accession>A0AAW0H8A1</accession>
<evidence type="ECO:0000313" key="16">
    <source>
        <dbReference type="Proteomes" id="UP001488838"/>
    </source>
</evidence>
<dbReference type="SUPFAM" id="SSF46689">
    <property type="entry name" value="Homeodomain-like"/>
    <property type="match status" value="1"/>
</dbReference>
<dbReference type="SUPFAM" id="SSF47762">
    <property type="entry name" value="PAH2 domain"/>
    <property type="match status" value="2"/>
</dbReference>
<dbReference type="PANTHER" id="PTHR16088:SF3">
    <property type="entry name" value="GON-4-LIKE PROTEIN"/>
    <property type="match status" value="1"/>
</dbReference>
<dbReference type="PANTHER" id="PTHR16088">
    <property type="entry name" value="YY1 ASSOCIATED PROTEIN-RELATED"/>
    <property type="match status" value="1"/>
</dbReference>
<feature type="compositionally biased region" description="Basic residues" evidence="13">
    <location>
        <begin position="852"/>
        <end position="871"/>
    </location>
</feature>
<evidence type="ECO:0000256" key="3">
    <source>
        <dbReference type="ARBA" id="ARBA00022553"/>
    </source>
</evidence>
<dbReference type="GO" id="GO:0006355">
    <property type="term" value="P:regulation of DNA-templated transcription"/>
    <property type="evidence" value="ECO:0007669"/>
    <property type="project" value="InterPro"/>
</dbReference>
<feature type="compositionally biased region" description="Polar residues" evidence="13">
    <location>
        <begin position="1151"/>
        <end position="1160"/>
    </location>
</feature>
<name>A0AAW0H8A1_MYOGA</name>
<feature type="domain" description="Myb-like" evidence="14">
    <location>
        <begin position="1407"/>
        <end position="1452"/>
    </location>
</feature>
<dbReference type="FunFam" id="1.20.1160.11:FF:000006">
    <property type="entry name" value="GON-4-like protein isoform X1"/>
    <property type="match status" value="1"/>
</dbReference>
<feature type="region of interest" description="Disordered" evidence="13">
    <location>
        <begin position="1067"/>
        <end position="1096"/>
    </location>
</feature>
<evidence type="ECO:0000256" key="9">
    <source>
        <dbReference type="ARBA" id="ARBA00064584"/>
    </source>
</evidence>
<keyword evidence="7 12" id="KW-0539">Nucleus</keyword>
<evidence type="ECO:0000256" key="11">
    <source>
        <dbReference type="ARBA" id="ARBA00078967"/>
    </source>
</evidence>
<reference evidence="15 16" key="1">
    <citation type="journal article" date="2023" name="bioRxiv">
        <title>Conserved and derived expression patterns and positive selection on dental genes reveal complex evolutionary context of ever-growing rodent molars.</title>
        <authorList>
            <person name="Calamari Z.T."/>
            <person name="Song A."/>
            <person name="Cohen E."/>
            <person name="Akter M."/>
            <person name="Roy R.D."/>
            <person name="Hallikas O."/>
            <person name="Christensen M.M."/>
            <person name="Li P."/>
            <person name="Marangoni P."/>
            <person name="Jernvall J."/>
            <person name="Klein O.D."/>
        </authorList>
    </citation>
    <scope>NUCLEOTIDE SEQUENCE [LARGE SCALE GENOMIC DNA]</scope>
    <source>
        <strain evidence="15">V071</strain>
    </source>
</reference>
<feature type="compositionally biased region" description="Acidic residues" evidence="13">
    <location>
        <begin position="726"/>
        <end position="746"/>
    </location>
</feature>
<keyword evidence="5" id="KW-0805">Transcription regulation</keyword>
<dbReference type="InterPro" id="IPR036600">
    <property type="entry name" value="PAH_sf"/>
</dbReference>
<evidence type="ECO:0000256" key="12">
    <source>
        <dbReference type="PROSITE-ProRule" id="PRU00810"/>
    </source>
</evidence>
<dbReference type="Pfam" id="PF02671">
    <property type="entry name" value="PAH"/>
    <property type="match status" value="1"/>
</dbReference>
<keyword evidence="3" id="KW-0597">Phosphoprotein</keyword>
<feature type="region of interest" description="Disordered" evidence="13">
    <location>
        <begin position="630"/>
        <end position="873"/>
    </location>
</feature>
<dbReference type="InterPro" id="IPR049257">
    <property type="entry name" value="Gon4l/CASP8AP2_myb-like"/>
</dbReference>
<comment type="subcellular location">
    <subcellularLocation>
        <location evidence="1 12">Nucleus</location>
    </subcellularLocation>
</comment>
<evidence type="ECO:0000256" key="5">
    <source>
        <dbReference type="ARBA" id="ARBA00023015"/>
    </source>
</evidence>
<dbReference type="InterPro" id="IPR003822">
    <property type="entry name" value="PAH"/>
</dbReference>
<proteinExistence type="predicted"/>
<organism evidence="15 16">
    <name type="scientific">Myodes glareolus</name>
    <name type="common">Bank vole</name>
    <name type="synonym">Clethrionomys glareolus</name>
    <dbReference type="NCBI Taxonomy" id="447135"/>
    <lineage>
        <taxon>Eukaryota</taxon>
        <taxon>Metazoa</taxon>
        <taxon>Chordata</taxon>
        <taxon>Craniata</taxon>
        <taxon>Vertebrata</taxon>
        <taxon>Euteleostomi</taxon>
        <taxon>Mammalia</taxon>
        <taxon>Eutheria</taxon>
        <taxon>Euarchontoglires</taxon>
        <taxon>Glires</taxon>
        <taxon>Rodentia</taxon>
        <taxon>Myomorpha</taxon>
        <taxon>Muroidea</taxon>
        <taxon>Cricetidae</taxon>
        <taxon>Arvicolinae</taxon>
        <taxon>Myodes</taxon>
    </lineage>
</organism>
<dbReference type="CDD" id="cd12202">
    <property type="entry name" value="CASP8AP2"/>
    <property type="match status" value="1"/>
</dbReference>
<feature type="region of interest" description="Disordered" evidence="13">
    <location>
        <begin position="345"/>
        <end position="374"/>
    </location>
</feature>
<dbReference type="InterPro" id="IPR009057">
    <property type="entry name" value="Homeodomain-like_sf"/>
</dbReference>
<comment type="subunit">
    <text evidence="9">Found in a complex with YY1, SIN3A and HDAC1.</text>
</comment>
<dbReference type="FunFam" id="1.10.10.60:FF:000191">
    <property type="entry name" value="GON-4-like protein isoform X1"/>
    <property type="match status" value="1"/>
</dbReference>
<feature type="compositionally biased region" description="Low complexity" evidence="13">
    <location>
        <begin position="747"/>
        <end position="761"/>
    </location>
</feature>
<evidence type="ECO:0000256" key="13">
    <source>
        <dbReference type="SAM" id="MobiDB-lite"/>
    </source>
</evidence>
<evidence type="ECO:0000256" key="1">
    <source>
        <dbReference type="ARBA" id="ARBA00004123"/>
    </source>
</evidence>
<keyword evidence="4" id="KW-0677">Repeat</keyword>
<keyword evidence="16" id="KW-1185">Reference proteome</keyword>
<evidence type="ECO:0000259" key="14">
    <source>
        <dbReference type="PROSITE" id="PS50090"/>
    </source>
</evidence>
<feature type="region of interest" description="Disordered" evidence="13">
    <location>
        <begin position="1459"/>
        <end position="1492"/>
    </location>
</feature>
<evidence type="ECO:0000256" key="6">
    <source>
        <dbReference type="ARBA" id="ARBA00023163"/>
    </source>
</evidence>
<comment type="caution">
    <text evidence="15">The sequence shown here is derived from an EMBL/GenBank/DDBJ whole genome shotgun (WGS) entry which is preliminary data.</text>
</comment>
<dbReference type="PROSITE" id="PS50090">
    <property type="entry name" value="MYB_LIKE"/>
    <property type="match status" value="1"/>
</dbReference>
<dbReference type="InterPro" id="IPR052435">
    <property type="entry name" value="YY1-Transcr_Regul"/>
</dbReference>
<keyword evidence="2" id="KW-0678">Repressor</keyword>
<evidence type="ECO:0000256" key="8">
    <source>
        <dbReference type="ARBA" id="ARBA00058628"/>
    </source>
</evidence>
<comment type="function">
    <text evidence="8">Has transcriptional repressor activity, probably as part of a complex with YY1, SIN3A and HDAC1. Required for B cell lymphopoiesis.</text>
</comment>